<evidence type="ECO:0000256" key="3">
    <source>
        <dbReference type="ARBA" id="ARBA00023163"/>
    </source>
</evidence>
<dbReference type="AlphaFoldDB" id="A0A2N7RYC8"/>
<organism evidence="5 6">
    <name type="scientific">Glutamicibacter arilaitensis</name>
    <dbReference type="NCBI Taxonomy" id="256701"/>
    <lineage>
        <taxon>Bacteria</taxon>
        <taxon>Bacillati</taxon>
        <taxon>Actinomycetota</taxon>
        <taxon>Actinomycetes</taxon>
        <taxon>Micrococcales</taxon>
        <taxon>Micrococcaceae</taxon>
        <taxon>Glutamicibacter</taxon>
    </lineage>
</organism>
<dbReference type="Gene3D" id="1.20.120.530">
    <property type="entry name" value="GntR ligand-binding domain-like"/>
    <property type="match status" value="1"/>
</dbReference>
<comment type="caution">
    <text evidence="5">The sequence shown here is derived from an EMBL/GenBank/DDBJ whole genome shotgun (WGS) entry which is preliminary data.</text>
</comment>
<dbReference type="InterPro" id="IPR036390">
    <property type="entry name" value="WH_DNA-bd_sf"/>
</dbReference>
<dbReference type="PANTHER" id="PTHR43537:SF45">
    <property type="entry name" value="GNTR FAMILY REGULATORY PROTEIN"/>
    <property type="match status" value="1"/>
</dbReference>
<dbReference type="SMART" id="SM00895">
    <property type="entry name" value="FCD"/>
    <property type="match status" value="1"/>
</dbReference>
<dbReference type="InterPro" id="IPR000524">
    <property type="entry name" value="Tscrpt_reg_HTH_GntR"/>
</dbReference>
<keyword evidence="1" id="KW-0805">Transcription regulation</keyword>
<evidence type="ECO:0000313" key="5">
    <source>
        <dbReference type="EMBL" id="PMQ18902.1"/>
    </source>
</evidence>
<reference evidence="5 6" key="1">
    <citation type="journal article" date="2017" name="Elife">
        <title>Extensive horizontal gene transfer in cheese-associated bacteria.</title>
        <authorList>
            <person name="Bonham K.S."/>
            <person name="Wolfe B.E."/>
            <person name="Dutton R.J."/>
        </authorList>
    </citation>
    <scope>NUCLEOTIDE SEQUENCE [LARGE SCALE GENOMIC DNA]</scope>
    <source>
        <strain evidence="5 6">JB182</strain>
    </source>
</reference>
<dbReference type="GO" id="GO:0003677">
    <property type="term" value="F:DNA binding"/>
    <property type="evidence" value="ECO:0007669"/>
    <property type="project" value="UniProtKB-KW"/>
</dbReference>
<dbReference type="InterPro" id="IPR008920">
    <property type="entry name" value="TF_FadR/GntR_C"/>
</dbReference>
<feature type="domain" description="HTH gntR-type" evidence="4">
    <location>
        <begin position="13"/>
        <end position="80"/>
    </location>
</feature>
<dbReference type="PROSITE" id="PS50949">
    <property type="entry name" value="HTH_GNTR"/>
    <property type="match status" value="1"/>
</dbReference>
<protein>
    <submittedName>
        <fullName evidence="5">GntR family transcriptional regulator</fullName>
    </submittedName>
</protein>
<dbReference type="InterPro" id="IPR011711">
    <property type="entry name" value="GntR_C"/>
</dbReference>
<name>A0A2N7RYC8_9MICC</name>
<dbReference type="GO" id="GO:0003700">
    <property type="term" value="F:DNA-binding transcription factor activity"/>
    <property type="evidence" value="ECO:0007669"/>
    <property type="project" value="InterPro"/>
</dbReference>
<gene>
    <name evidence="5" type="ORF">CIK84_16100</name>
</gene>
<evidence type="ECO:0000313" key="6">
    <source>
        <dbReference type="Proteomes" id="UP000235739"/>
    </source>
</evidence>
<dbReference type="Gene3D" id="1.10.10.10">
    <property type="entry name" value="Winged helix-like DNA-binding domain superfamily/Winged helix DNA-binding domain"/>
    <property type="match status" value="1"/>
</dbReference>
<dbReference type="EMBL" id="PNQX01000003">
    <property type="protein sequence ID" value="PMQ18902.1"/>
    <property type="molecule type" value="Genomic_DNA"/>
</dbReference>
<sequence length="229" mass="25348">MNALALEPLNERRSLRETVAEKLRAAIISGDLVEGQLYSAPVLGEALGVSATPVREAMMDLTREGLVETIKNKGFRVTGMTDTELENIAAIRLLIEPEATRLAAENHTTANIAKLTQMAKVILDAAQADDIDGYLSADRAFHHELMTPCGNAELVDLATSYRMRTRQYGLKSLMRERKLTTMAAEHLQMVKLMEKGDSTALHALLIKHISHARGFWNVGDPNDEVKRKD</sequence>
<dbReference type="CDD" id="cd07377">
    <property type="entry name" value="WHTH_GntR"/>
    <property type="match status" value="1"/>
</dbReference>
<accession>A0A2N7RYC8</accession>
<keyword evidence="2" id="KW-0238">DNA-binding</keyword>
<dbReference type="Proteomes" id="UP000235739">
    <property type="component" value="Unassembled WGS sequence"/>
</dbReference>
<evidence type="ECO:0000256" key="2">
    <source>
        <dbReference type="ARBA" id="ARBA00023125"/>
    </source>
</evidence>
<dbReference type="Pfam" id="PF07729">
    <property type="entry name" value="FCD"/>
    <property type="match status" value="1"/>
</dbReference>
<dbReference type="SUPFAM" id="SSF46785">
    <property type="entry name" value="Winged helix' DNA-binding domain"/>
    <property type="match status" value="1"/>
</dbReference>
<proteinExistence type="predicted"/>
<dbReference type="Pfam" id="PF00392">
    <property type="entry name" value="GntR"/>
    <property type="match status" value="1"/>
</dbReference>
<dbReference type="InterPro" id="IPR036388">
    <property type="entry name" value="WH-like_DNA-bd_sf"/>
</dbReference>
<dbReference type="RefSeq" id="WP_102599022.1">
    <property type="nucleotide sequence ID" value="NZ_JBQDKG010000035.1"/>
</dbReference>
<dbReference type="PANTHER" id="PTHR43537">
    <property type="entry name" value="TRANSCRIPTIONAL REGULATOR, GNTR FAMILY"/>
    <property type="match status" value="1"/>
</dbReference>
<dbReference type="SUPFAM" id="SSF48008">
    <property type="entry name" value="GntR ligand-binding domain-like"/>
    <property type="match status" value="1"/>
</dbReference>
<keyword evidence="3" id="KW-0804">Transcription</keyword>
<evidence type="ECO:0000256" key="1">
    <source>
        <dbReference type="ARBA" id="ARBA00023015"/>
    </source>
</evidence>
<evidence type="ECO:0000259" key="4">
    <source>
        <dbReference type="PROSITE" id="PS50949"/>
    </source>
</evidence>
<dbReference type="SMART" id="SM00345">
    <property type="entry name" value="HTH_GNTR"/>
    <property type="match status" value="1"/>
</dbReference>